<dbReference type="InterPro" id="IPR037350">
    <property type="entry name" value="LMO_FMN"/>
</dbReference>
<feature type="binding site" evidence="7">
    <location>
        <begin position="315"/>
        <end position="319"/>
    </location>
    <ligand>
        <name>FMN</name>
        <dbReference type="ChEBI" id="CHEBI:58210"/>
    </ligand>
</feature>
<keyword evidence="2 7" id="KW-0285">Flavoprotein</keyword>
<protein>
    <submittedName>
        <fullName evidence="9">Oxidoreductase</fullName>
    </submittedName>
</protein>
<dbReference type="InterPro" id="IPR008259">
    <property type="entry name" value="FMN_hydac_DH_AS"/>
</dbReference>
<feature type="domain" description="FMN hydroxy acid dehydrogenase" evidence="8">
    <location>
        <begin position="19"/>
        <end position="389"/>
    </location>
</feature>
<keyword evidence="4" id="KW-0560">Oxidoreductase</keyword>
<dbReference type="PANTHER" id="PTHR10578:SF143">
    <property type="entry name" value="FMN-DEPENDENT ALPHA-HYDROXY ACID DEHYDROGENASE PB1A11.03"/>
    <property type="match status" value="1"/>
</dbReference>
<evidence type="ECO:0000256" key="1">
    <source>
        <dbReference type="ARBA" id="ARBA00001917"/>
    </source>
</evidence>
<comment type="similarity">
    <text evidence="5">Belongs to the FMN-dependent alpha-hydroxy acid dehydrogenase family.</text>
</comment>
<reference evidence="9" key="1">
    <citation type="submission" date="2023-02" db="EMBL/GenBank/DDBJ databases">
        <title>Actinomadura rubrobrunea NBRC 14622.</title>
        <authorList>
            <person name="Ichikawa N."/>
            <person name="Sato H."/>
            <person name="Tonouchi N."/>
        </authorList>
    </citation>
    <scope>NUCLEOTIDE SEQUENCE</scope>
    <source>
        <strain evidence="9">NBRC 14622</strain>
    </source>
</reference>
<comment type="caution">
    <text evidence="9">The sequence shown here is derived from an EMBL/GenBank/DDBJ whole genome shotgun (WGS) entry which is preliminary data.</text>
</comment>
<proteinExistence type="inferred from homology"/>
<feature type="binding site" evidence="7">
    <location>
        <position position="284"/>
    </location>
    <ligand>
        <name>glyoxylate</name>
        <dbReference type="ChEBI" id="CHEBI:36655"/>
    </ligand>
</feature>
<dbReference type="FunFam" id="3.20.20.70:FF:000132">
    <property type="entry name" value="FMN dependent dehydrogenase"/>
    <property type="match status" value="1"/>
</dbReference>
<feature type="binding site" evidence="7">
    <location>
        <position position="151"/>
    </location>
    <ligand>
        <name>glyoxylate</name>
        <dbReference type="ChEBI" id="CHEBI:36655"/>
    </ligand>
</feature>
<evidence type="ECO:0000256" key="6">
    <source>
        <dbReference type="PIRSR" id="PIRSR000138-1"/>
    </source>
</evidence>
<feature type="binding site" evidence="7">
    <location>
        <position position="260"/>
    </location>
    <ligand>
        <name>glyoxylate</name>
        <dbReference type="ChEBI" id="CHEBI:36655"/>
    </ligand>
</feature>
<dbReference type="Proteomes" id="UP001165124">
    <property type="component" value="Unassembled WGS sequence"/>
</dbReference>
<evidence type="ECO:0000256" key="7">
    <source>
        <dbReference type="PIRSR" id="PIRSR000138-2"/>
    </source>
</evidence>
<gene>
    <name evidence="9" type="ORF">Arub01_49160</name>
</gene>
<accession>A0A9W6Q1R7</accession>
<dbReference type="Pfam" id="PF01070">
    <property type="entry name" value="FMN_dh"/>
    <property type="match status" value="1"/>
</dbReference>
<feature type="binding site" evidence="7">
    <location>
        <position position="45"/>
    </location>
    <ligand>
        <name>glyoxylate</name>
        <dbReference type="ChEBI" id="CHEBI:36655"/>
    </ligand>
</feature>
<dbReference type="PANTHER" id="PTHR10578">
    <property type="entry name" value="S -2-HYDROXY-ACID OXIDASE-RELATED"/>
    <property type="match status" value="1"/>
</dbReference>
<evidence type="ECO:0000256" key="4">
    <source>
        <dbReference type="ARBA" id="ARBA00023002"/>
    </source>
</evidence>
<feature type="binding site" evidence="7">
    <location>
        <begin position="338"/>
        <end position="339"/>
    </location>
    <ligand>
        <name>FMN</name>
        <dbReference type="ChEBI" id="CHEBI:58210"/>
    </ligand>
</feature>
<dbReference type="InterPro" id="IPR037396">
    <property type="entry name" value="FMN_HAD"/>
</dbReference>
<name>A0A9W6Q1R7_9ACTN</name>
<evidence type="ECO:0000256" key="5">
    <source>
        <dbReference type="ARBA" id="ARBA00024042"/>
    </source>
</evidence>
<feature type="binding site" evidence="7">
    <location>
        <position position="127"/>
    </location>
    <ligand>
        <name>FMN</name>
        <dbReference type="ChEBI" id="CHEBI:58210"/>
    </ligand>
</feature>
<feature type="binding site" evidence="7">
    <location>
        <position position="177"/>
    </location>
    <ligand>
        <name>FMN</name>
        <dbReference type="ChEBI" id="CHEBI:58210"/>
    </ligand>
</feature>
<dbReference type="GO" id="GO:0010181">
    <property type="term" value="F:FMN binding"/>
    <property type="evidence" value="ECO:0007669"/>
    <property type="project" value="InterPro"/>
</dbReference>
<dbReference type="Gene3D" id="3.20.20.70">
    <property type="entry name" value="Aldolase class I"/>
    <property type="match status" value="1"/>
</dbReference>
<dbReference type="AlphaFoldDB" id="A0A9W6Q1R7"/>
<dbReference type="RefSeq" id="WP_067907967.1">
    <property type="nucleotide sequence ID" value="NZ_BSRZ01000016.1"/>
</dbReference>
<organism evidence="9 10">
    <name type="scientific">Actinomadura rubrobrunea</name>
    <dbReference type="NCBI Taxonomy" id="115335"/>
    <lineage>
        <taxon>Bacteria</taxon>
        <taxon>Bacillati</taxon>
        <taxon>Actinomycetota</taxon>
        <taxon>Actinomycetes</taxon>
        <taxon>Streptosporangiales</taxon>
        <taxon>Thermomonosporaceae</taxon>
        <taxon>Actinomadura</taxon>
    </lineage>
</organism>
<evidence type="ECO:0000256" key="3">
    <source>
        <dbReference type="ARBA" id="ARBA00022643"/>
    </source>
</evidence>
<keyword evidence="3 7" id="KW-0288">FMN</keyword>
<dbReference type="PROSITE" id="PS00557">
    <property type="entry name" value="FMN_HYDROXY_ACID_DH_1"/>
    <property type="match status" value="1"/>
</dbReference>
<feature type="active site" description="Proton acceptor" evidence="6">
    <location>
        <position position="284"/>
    </location>
</feature>
<feature type="binding site" evidence="7">
    <location>
        <position position="186"/>
    </location>
    <ligand>
        <name>glyoxylate</name>
        <dbReference type="ChEBI" id="CHEBI:36655"/>
    </ligand>
</feature>
<keyword evidence="10" id="KW-1185">Reference proteome</keyword>
<dbReference type="InterPro" id="IPR000262">
    <property type="entry name" value="FMN-dep_DH"/>
</dbReference>
<evidence type="ECO:0000313" key="9">
    <source>
        <dbReference type="EMBL" id="GLW66672.1"/>
    </source>
</evidence>
<feature type="binding site" evidence="7">
    <location>
        <position position="282"/>
    </location>
    <ligand>
        <name>FMN</name>
        <dbReference type="ChEBI" id="CHEBI:58210"/>
    </ligand>
</feature>
<feature type="binding site" evidence="7">
    <location>
        <begin position="98"/>
        <end position="100"/>
    </location>
    <ligand>
        <name>FMN</name>
        <dbReference type="ChEBI" id="CHEBI:58210"/>
    </ligand>
</feature>
<evidence type="ECO:0000313" key="10">
    <source>
        <dbReference type="Proteomes" id="UP001165124"/>
    </source>
</evidence>
<dbReference type="CDD" id="cd03332">
    <property type="entry name" value="LMO_FMN"/>
    <property type="match status" value="1"/>
</dbReference>
<dbReference type="PROSITE" id="PS51349">
    <property type="entry name" value="FMN_HYDROXY_ACID_DH_2"/>
    <property type="match status" value="1"/>
</dbReference>
<dbReference type="PIRSF" id="PIRSF000138">
    <property type="entry name" value="Al-hdrx_acd_dh"/>
    <property type="match status" value="1"/>
</dbReference>
<dbReference type="EMBL" id="BSRZ01000016">
    <property type="protein sequence ID" value="GLW66672.1"/>
    <property type="molecule type" value="Genomic_DNA"/>
</dbReference>
<evidence type="ECO:0000256" key="2">
    <source>
        <dbReference type="ARBA" id="ARBA00022630"/>
    </source>
</evidence>
<evidence type="ECO:0000259" key="8">
    <source>
        <dbReference type="PROSITE" id="PS51349"/>
    </source>
</evidence>
<feature type="binding site" evidence="7">
    <location>
        <position position="287"/>
    </location>
    <ligand>
        <name>glyoxylate</name>
        <dbReference type="ChEBI" id="CHEBI:36655"/>
    </ligand>
</feature>
<dbReference type="GO" id="GO:0016491">
    <property type="term" value="F:oxidoreductase activity"/>
    <property type="evidence" value="ECO:0007669"/>
    <property type="project" value="UniProtKB-KW"/>
</dbReference>
<sequence length="389" mass="41201">MSAPADFQNEIYLKGLGDAVPELPTDLTGLEALAERRLSSAAFGYAAGAAGSEATARANRAAFDRWRIVPRMLRDVAERDLSVRVLGTDMPAPVALAPVGVQSIFHPDGELAAARAAAAAGLPYVLSTAASYSIEEVAEANGDGPRWYQLYWPKDRELAVSFLERAAAAGYSALVVTLDTVALAWRPRDLDQAYLPFLRGIGLANYFSDPVFQKAVGGPVTDANRETAILHWAANFSNPSLTWDDLAFLRDHWRGPIALKGIQHPDDARRAVDAGMDGVIVSNHGGRQVDGAVASLDALAPVVEAVGDRAEVLFDSGIRTGADVVKALALGAKAVLVGRPYVYGLALGGQAGVTHVLRCLQAELDLTMMLSGHTRPGDLGPDLLVRSDA</sequence>
<dbReference type="InterPro" id="IPR012133">
    <property type="entry name" value="Alpha-hydoxy_acid_DH_FMN"/>
</dbReference>
<dbReference type="InterPro" id="IPR013785">
    <property type="entry name" value="Aldolase_TIM"/>
</dbReference>
<feature type="binding site" evidence="7">
    <location>
        <position position="149"/>
    </location>
    <ligand>
        <name>FMN</name>
        <dbReference type="ChEBI" id="CHEBI:58210"/>
    </ligand>
</feature>
<dbReference type="SUPFAM" id="SSF51395">
    <property type="entry name" value="FMN-linked oxidoreductases"/>
    <property type="match status" value="1"/>
</dbReference>
<comment type="cofactor">
    <cofactor evidence="1">
        <name>FMN</name>
        <dbReference type="ChEBI" id="CHEBI:58210"/>
    </cofactor>
</comment>